<dbReference type="GO" id="GO:0000796">
    <property type="term" value="C:condensin complex"/>
    <property type="evidence" value="ECO:0007669"/>
    <property type="project" value="TreeGrafter"/>
</dbReference>
<evidence type="ECO:0000313" key="4">
    <source>
        <dbReference type="WBParaSite" id="ACAC_0001309801-mRNA-1"/>
    </source>
</evidence>
<name>A0A0K0DMZ3_ANGCA</name>
<feature type="region of interest" description="Disordered" evidence="1">
    <location>
        <begin position="281"/>
        <end position="305"/>
    </location>
</feature>
<dbReference type="GO" id="GO:0005634">
    <property type="term" value="C:nucleus"/>
    <property type="evidence" value="ECO:0007669"/>
    <property type="project" value="TreeGrafter"/>
</dbReference>
<evidence type="ECO:0000256" key="1">
    <source>
        <dbReference type="SAM" id="MobiDB-lite"/>
    </source>
</evidence>
<dbReference type="PANTHER" id="PTHR14324:SF3">
    <property type="entry name" value="CONDENSIN-2 COMPLEX SUBUNIT H2"/>
    <property type="match status" value="1"/>
</dbReference>
<dbReference type="AlphaFoldDB" id="A0A0K0DMZ3"/>
<evidence type="ECO:0000259" key="2">
    <source>
        <dbReference type="Pfam" id="PF06278"/>
    </source>
</evidence>
<reference evidence="3" key="1">
    <citation type="submission" date="2012-09" db="EMBL/GenBank/DDBJ databases">
        <authorList>
            <person name="Martin A.A."/>
        </authorList>
    </citation>
    <scope>NUCLEOTIDE SEQUENCE</scope>
</reference>
<organism evidence="3 4">
    <name type="scientific">Angiostrongylus cantonensis</name>
    <name type="common">Rat lungworm</name>
    <dbReference type="NCBI Taxonomy" id="6313"/>
    <lineage>
        <taxon>Eukaryota</taxon>
        <taxon>Metazoa</taxon>
        <taxon>Ecdysozoa</taxon>
        <taxon>Nematoda</taxon>
        <taxon>Chromadorea</taxon>
        <taxon>Rhabditida</taxon>
        <taxon>Rhabditina</taxon>
        <taxon>Rhabditomorpha</taxon>
        <taxon>Strongyloidea</taxon>
        <taxon>Metastrongylidae</taxon>
        <taxon>Angiostrongylus</taxon>
    </lineage>
</organism>
<dbReference type="PANTHER" id="PTHR14324">
    <property type="entry name" value="CONDENSIN-2 COMPLEX SUBUNIT H2"/>
    <property type="match status" value="1"/>
</dbReference>
<sequence length="364" mass="40591">MAEGFEEAGHRWAFLLRPATNLDKNFKTNISKELDDYCLSLGEITADEKFETNNQARFNFDEAAMLIERSAIVFGRKVDNLHSQAMHFMETLQPQKTKKTKKIAGKEDDEGFVEENEAVIDPCDLLDCDSLKPCHVESLHQYGHELLDMFHEDGEVKTLDEELIAKLRWSANTVSAVIRERDSRASIHLSEHVKFSTISIVGASSASCTTKLTVACGRVPSDRVLFRIKNMNALTKLAQFFKSAARRRDMGFILFILSMPDPLSVIHDYQANTSQPAAIPISNDCADEGSGSRMELDDSDNAEDTSSSFEIEGVCYEIHSGKPVGLHHVWHNPNDCADEGSGSRMELDDSDSAEDTSSSFEIEV</sequence>
<dbReference type="GO" id="GO:0051306">
    <property type="term" value="P:mitotic sister chromatid separation"/>
    <property type="evidence" value="ECO:0007669"/>
    <property type="project" value="TreeGrafter"/>
</dbReference>
<dbReference type="InterPro" id="IPR009378">
    <property type="entry name" value="H2_N"/>
</dbReference>
<dbReference type="WBParaSite" id="ACAC_0001309801-mRNA-1">
    <property type="protein sequence ID" value="ACAC_0001309801-mRNA-1"/>
    <property type="gene ID" value="ACAC_0001309801"/>
</dbReference>
<feature type="region of interest" description="Disordered" evidence="1">
    <location>
        <begin position="337"/>
        <end position="364"/>
    </location>
</feature>
<dbReference type="GO" id="GO:0003682">
    <property type="term" value="F:chromatin binding"/>
    <property type="evidence" value="ECO:0007669"/>
    <property type="project" value="TreeGrafter"/>
</dbReference>
<accession>A0A0K0DMZ3</accession>
<feature type="domain" description="Condensin II complex subunit H2 N-terminal" evidence="2">
    <location>
        <begin position="11"/>
        <end position="111"/>
    </location>
</feature>
<protein>
    <submittedName>
        <fullName evidence="4">CNDH2_N domain-containing protein</fullName>
    </submittedName>
</protein>
<evidence type="ECO:0000313" key="3">
    <source>
        <dbReference type="Proteomes" id="UP000035642"/>
    </source>
</evidence>
<dbReference type="STRING" id="6313.A0A0K0DMZ3"/>
<dbReference type="GO" id="GO:0010032">
    <property type="term" value="P:meiotic chromosome condensation"/>
    <property type="evidence" value="ECO:0007669"/>
    <property type="project" value="TreeGrafter"/>
</dbReference>
<reference evidence="4" key="2">
    <citation type="submission" date="2017-02" db="UniProtKB">
        <authorList>
            <consortium name="WormBaseParasite"/>
        </authorList>
    </citation>
    <scope>IDENTIFICATION</scope>
</reference>
<feature type="compositionally biased region" description="Low complexity" evidence="1">
    <location>
        <begin position="355"/>
        <end position="364"/>
    </location>
</feature>
<dbReference type="Pfam" id="PF06278">
    <property type="entry name" value="CNDH2_N"/>
    <property type="match status" value="1"/>
</dbReference>
<dbReference type="InterPro" id="IPR031739">
    <property type="entry name" value="Ncaph2"/>
</dbReference>
<dbReference type="Proteomes" id="UP000035642">
    <property type="component" value="Unassembled WGS sequence"/>
</dbReference>
<proteinExistence type="predicted"/>
<keyword evidence="3" id="KW-1185">Reference proteome</keyword>